<evidence type="ECO:0000256" key="2">
    <source>
        <dbReference type="SAM" id="SignalP"/>
    </source>
</evidence>
<protein>
    <submittedName>
        <fullName evidence="3">Uncharacterized protein</fullName>
    </submittedName>
</protein>
<evidence type="ECO:0000313" key="4">
    <source>
        <dbReference type="Proteomes" id="UP000325440"/>
    </source>
</evidence>
<proteinExistence type="predicted"/>
<dbReference type="Proteomes" id="UP000325440">
    <property type="component" value="Unassembled WGS sequence"/>
</dbReference>
<sequence>MVGTKHLVFLAVVLYARVSSAFPGIYEEVDEQFEGHHHGHHLPPATSYATISTTHVKVQHPQAAAAPPKYATPYKYEYLAQPQVAYKYISLPSSVALQQAAGKYEEPSTPGYKYLAASPTYKYVQPPAVTTEPEAAEEPTNSLKFALKYEQNSFKQQQLQDAAAAQQAAEYEQPAIQYKYVAVPTYKYVQQAPEYDDRQQVSHAEYADDKHQLYQ</sequence>
<evidence type="ECO:0000256" key="1">
    <source>
        <dbReference type="SAM" id="MobiDB-lite"/>
    </source>
</evidence>
<gene>
    <name evidence="3" type="ORF">CINCED_3A021306</name>
</gene>
<organism evidence="3 4">
    <name type="scientific">Cinara cedri</name>
    <dbReference type="NCBI Taxonomy" id="506608"/>
    <lineage>
        <taxon>Eukaryota</taxon>
        <taxon>Metazoa</taxon>
        <taxon>Ecdysozoa</taxon>
        <taxon>Arthropoda</taxon>
        <taxon>Hexapoda</taxon>
        <taxon>Insecta</taxon>
        <taxon>Pterygota</taxon>
        <taxon>Neoptera</taxon>
        <taxon>Paraneoptera</taxon>
        <taxon>Hemiptera</taxon>
        <taxon>Sternorrhyncha</taxon>
        <taxon>Aphidomorpha</taxon>
        <taxon>Aphidoidea</taxon>
        <taxon>Aphididae</taxon>
        <taxon>Lachninae</taxon>
        <taxon>Cinara</taxon>
    </lineage>
</organism>
<keyword evidence="2" id="KW-0732">Signal</keyword>
<feature type="region of interest" description="Disordered" evidence="1">
    <location>
        <begin position="194"/>
        <end position="215"/>
    </location>
</feature>
<feature type="chain" id="PRO_5023113928" evidence="2">
    <location>
        <begin position="22"/>
        <end position="215"/>
    </location>
</feature>
<dbReference type="AlphaFoldDB" id="A0A5E4N4L8"/>
<reference evidence="3 4" key="1">
    <citation type="submission" date="2019-08" db="EMBL/GenBank/DDBJ databases">
        <authorList>
            <person name="Alioto T."/>
            <person name="Alioto T."/>
            <person name="Gomez Garrido J."/>
        </authorList>
    </citation>
    <scope>NUCLEOTIDE SEQUENCE [LARGE SCALE GENOMIC DNA]</scope>
</reference>
<accession>A0A5E4N4L8</accession>
<dbReference type="OrthoDB" id="6615542at2759"/>
<evidence type="ECO:0000313" key="3">
    <source>
        <dbReference type="EMBL" id="VVC39606.1"/>
    </source>
</evidence>
<dbReference type="EMBL" id="CABPRJ010001896">
    <property type="protein sequence ID" value="VVC39606.1"/>
    <property type="molecule type" value="Genomic_DNA"/>
</dbReference>
<keyword evidence="4" id="KW-1185">Reference proteome</keyword>
<name>A0A5E4N4L8_9HEMI</name>
<feature type="compositionally biased region" description="Basic and acidic residues" evidence="1">
    <location>
        <begin position="195"/>
        <end position="215"/>
    </location>
</feature>
<feature type="signal peptide" evidence="2">
    <location>
        <begin position="1"/>
        <end position="21"/>
    </location>
</feature>